<reference evidence="1 2" key="1">
    <citation type="submission" date="2019-10" db="EMBL/GenBank/DDBJ databases">
        <title>Cardiobacteriales fam. a chemoheterotrophic member of the order Cardiobacteriales, and proposal of Cardiobacteriales fam. nov.</title>
        <authorList>
            <person name="Wang C."/>
        </authorList>
    </citation>
    <scope>NUCLEOTIDE SEQUENCE [LARGE SCALE GENOMIC DNA]</scope>
    <source>
        <strain evidence="1 2">ML27</strain>
    </source>
</reference>
<evidence type="ECO:0000313" key="1">
    <source>
        <dbReference type="EMBL" id="MPV86835.1"/>
    </source>
</evidence>
<dbReference type="Proteomes" id="UP000471298">
    <property type="component" value="Unassembled WGS sequence"/>
</dbReference>
<dbReference type="RefSeq" id="WP_152810823.1">
    <property type="nucleotide sequence ID" value="NZ_WHNW01000012.1"/>
</dbReference>
<keyword evidence="2" id="KW-1185">Reference proteome</keyword>
<name>A0A6N7EZ76_9GAMM</name>
<comment type="caution">
    <text evidence="1">The sequence shown here is derived from an EMBL/GenBank/DDBJ whole genome shotgun (WGS) entry which is preliminary data.</text>
</comment>
<dbReference type="AlphaFoldDB" id="A0A6N7EZ76"/>
<evidence type="ECO:0000313" key="2">
    <source>
        <dbReference type="Proteomes" id="UP000471298"/>
    </source>
</evidence>
<accession>A0A6N7EZ76</accession>
<organism evidence="1 2">
    <name type="scientific">Ostreibacterium oceani</name>
    <dbReference type="NCBI Taxonomy" id="2654998"/>
    <lineage>
        <taxon>Bacteria</taxon>
        <taxon>Pseudomonadati</taxon>
        <taxon>Pseudomonadota</taxon>
        <taxon>Gammaproteobacteria</taxon>
        <taxon>Cardiobacteriales</taxon>
        <taxon>Ostreibacteriaceae</taxon>
        <taxon>Ostreibacterium</taxon>
    </lineage>
</organism>
<dbReference type="EMBL" id="WHNW01000012">
    <property type="protein sequence ID" value="MPV86835.1"/>
    <property type="molecule type" value="Genomic_DNA"/>
</dbReference>
<dbReference type="InParanoid" id="A0A6N7EZ76"/>
<sequence>MKPWVIFFILACIAVGVYAWKQRQQAFDDLKQLAESGVETSLRVESRPIMVLDKSRAMLYLVGLGKIEEIPFANITEIKFVETPETGNNASLPRGPDSALITTKSAVFRVTDLPRSAEETLAFFAEQALFDGQLTLQSRR</sequence>
<proteinExistence type="predicted"/>
<protein>
    <submittedName>
        <fullName evidence="1">Uncharacterized protein</fullName>
    </submittedName>
</protein>
<gene>
    <name evidence="1" type="ORF">GCU85_08870</name>
</gene>